<evidence type="ECO:0000313" key="2">
    <source>
        <dbReference type="EMBL" id="KAF7146102.1"/>
    </source>
</evidence>
<dbReference type="OrthoDB" id="1921870at2759"/>
<feature type="region of interest" description="Disordered" evidence="1">
    <location>
        <begin position="73"/>
        <end position="98"/>
    </location>
</feature>
<gene>
    <name evidence="2" type="ORF">RHSIM_Rhsim04G0140200</name>
</gene>
<feature type="compositionally biased region" description="Polar residues" evidence="1">
    <location>
        <begin position="75"/>
        <end position="84"/>
    </location>
</feature>
<accession>A0A834H4J8</accession>
<evidence type="ECO:0000256" key="1">
    <source>
        <dbReference type="SAM" id="MobiDB-lite"/>
    </source>
</evidence>
<proteinExistence type="predicted"/>
<dbReference type="Proteomes" id="UP000626092">
    <property type="component" value="Unassembled WGS sequence"/>
</dbReference>
<comment type="caution">
    <text evidence="2">The sequence shown here is derived from an EMBL/GenBank/DDBJ whole genome shotgun (WGS) entry which is preliminary data.</text>
</comment>
<dbReference type="EMBL" id="WJXA01000004">
    <property type="protein sequence ID" value="KAF7146102.1"/>
    <property type="molecule type" value="Genomic_DNA"/>
</dbReference>
<reference evidence="2" key="1">
    <citation type="submission" date="2019-11" db="EMBL/GenBank/DDBJ databases">
        <authorList>
            <person name="Liu Y."/>
            <person name="Hou J."/>
            <person name="Li T.-Q."/>
            <person name="Guan C.-H."/>
            <person name="Wu X."/>
            <person name="Wu H.-Z."/>
            <person name="Ling F."/>
            <person name="Zhang R."/>
            <person name="Shi X.-G."/>
            <person name="Ren J.-P."/>
            <person name="Chen E.-F."/>
            <person name="Sun J.-M."/>
        </authorList>
    </citation>
    <scope>NUCLEOTIDE SEQUENCE</scope>
    <source>
        <strain evidence="2">Adult_tree_wgs_1</strain>
        <tissue evidence="2">Leaves</tissue>
    </source>
</reference>
<protein>
    <recommendedName>
        <fullName evidence="4">Transposase</fullName>
    </recommendedName>
</protein>
<sequence length="156" mass="17589">MADLLETWKETHYNEKRKCWTDGSETICKKLKDVQDQAMANGSVPLTDEELSCTAFGPKPGYIRGLGHVPKRSLTKSSQTSQAQLIRDAEEAREETTAAQKKCEEALVEAAQARKNTEQLAETMANIQSQLNFWLQQNGRNMPSNDASDIPRFFYC</sequence>
<dbReference type="AlphaFoldDB" id="A0A834H4J8"/>
<keyword evidence="3" id="KW-1185">Reference proteome</keyword>
<evidence type="ECO:0008006" key="4">
    <source>
        <dbReference type="Google" id="ProtNLM"/>
    </source>
</evidence>
<evidence type="ECO:0000313" key="3">
    <source>
        <dbReference type="Proteomes" id="UP000626092"/>
    </source>
</evidence>
<name>A0A834H4J8_RHOSS</name>
<feature type="compositionally biased region" description="Basic and acidic residues" evidence="1">
    <location>
        <begin position="87"/>
        <end position="98"/>
    </location>
</feature>
<organism evidence="2 3">
    <name type="scientific">Rhododendron simsii</name>
    <name type="common">Sims's rhododendron</name>
    <dbReference type="NCBI Taxonomy" id="118357"/>
    <lineage>
        <taxon>Eukaryota</taxon>
        <taxon>Viridiplantae</taxon>
        <taxon>Streptophyta</taxon>
        <taxon>Embryophyta</taxon>
        <taxon>Tracheophyta</taxon>
        <taxon>Spermatophyta</taxon>
        <taxon>Magnoliopsida</taxon>
        <taxon>eudicotyledons</taxon>
        <taxon>Gunneridae</taxon>
        <taxon>Pentapetalae</taxon>
        <taxon>asterids</taxon>
        <taxon>Ericales</taxon>
        <taxon>Ericaceae</taxon>
        <taxon>Ericoideae</taxon>
        <taxon>Rhodoreae</taxon>
        <taxon>Rhododendron</taxon>
    </lineage>
</organism>